<evidence type="ECO:0000313" key="1">
    <source>
        <dbReference type="EMBL" id="KAH7844413.1"/>
    </source>
</evidence>
<dbReference type="EMBL" id="CM037151">
    <property type="protein sequence ID" value="KAH7844413.1"/>
    <property type="molecule type" value="Genomic_DNA"/>
</dbReference>
<organism evidence="1 2">
    <name type="scientific">Vaccinium darrowii</name>
    <dbReference type="NCBI Taxonomy" id="229202"/>
    <lineage>
        <taxon>Eukaryota</taxon>
        <taxon>Viridiplantae</taxon>
        <taxon>Streptophyta</taxon>
        <taxon>Embryophyta</taxon>
        <taxon>Tracheophyta</taxon>
        <taxon>Spermatophyta</taxon>
        <taxon>Magnoliopsida</taxon>
        <taxon>eudicotyledons</taxon>
        <taxon>Gunneridae</taxon>
        <taxon>Pentapetalae</taxon>
        <taxon>asterids</taxon>
        <taxon>Ericales</taxon>
        <taxon>Ericaceae</taxon>
        <taxon>Vaccinioideae</taxon>
        <taxon>Vaccinieae</taxon>
        <taxon>Vaccinium</taxon>
    </lineage>
</organism>
<name>A0ACB7XUX4_9ERIC</name>
<proteinExistence type="predicted"/>
<evidence type="ECO:0000313" key="2">
    <source>
        <dbReference type="Proteomes" id="UP000828048"/>
    </source>
</evidence>
<sequence length="172" mass="18879">MAHFPLNFFLLVSLLLSSSCVMAMFDLVDKVCIENRSPPLCRAVLRSDARSATSDLTGLGYIALDLTRKHVTAVRDYIKTLIAQNQDPGLKEPLEFCLQKYNESLDACARAEPSLGDRYYGGYYLAGRDLSSYGFLCQSEFGAKPSTLGGRNKKTAAFGDLFRSIASLLSKG</sequence>
<reference evidence="1 2" key="1">
    <citation type="journal article" date="2021" name="Hortic Res">
        <title>High-quality reference genome and annotation aids understanding of berry development for evergreen blueberry (Vaccinium darrowii).</title>
        <authorList>
            <person name="Yu J."/>
            <person name="Hulse-Kemp A.M."/>
            <person name="Babiker E."/>
            <person name="Staton M."/>
        </authorList>
    </citation>
    <scope>NUCLEOTIDE SEQUENCE [LARGE SCALE GENOMIC DNA]</scope>
    <source>
        <strain evidence="2">cv. NJ 8807/NJ 8810</strain>
        <tissue evidence="1">Young leaf</tissue>
    </source>
</reference>
<gene>
    <name evidence="1" type="ORF">Vadar_027744</name>
</gene>
<comment type="caution">
    <text evidence="1">The sequence shown here is derived from an EMBL/GenBank/DDBJ whole genome shotgun (WGS) entry which is preliminary data.</text>
</comment>
<accession>A0ACB7XUX4</accession>
<keyword evidence="2" id="KW-1185">Reference proteome</keyword>
<protein>
    <submittedName>
        <fullName evidence="1">Uncharacterized protein</fullName>
    </submittedName>
</protein>
<dbReference type="Proteomes" id="UP000828048">
    <property type="component" value="Chromosome 1"/>
</dbReference>